<evidence type="ECO:0000256" key="7">
    <source>
        <dbReference type="ARBA" id="ARBA00093361"/>
    </source>
</evidence>
<keyword evidence="4" id="KW-0694">RNA-binding</keyword>
<evidence type="ECO:0000256" key="1">
    <source>
        <dbReference type="ARBA" id="ARBA00022603"/>
    </source>
</evidence>
<dbReference type="STRING" id="29655.A0A0K9P6Y2"/>
<keyword evidence="2 12" id="KW-0808">Transferase</keyword>
<feature type="domain" description="tRNA/rRNA methyltransferase SpoU type" evidence="11">
    <location>
        <begin position="1660"/>
        <end position="1801"/>
    </location>
</feature>
<dbReference type="PANTHER" id="PTHR12029">
    <property type="entry name" value="RNA METHYLTRANSFERASE"/>
    <property type="match status" value="1"/>
</dbReference>
<dbReference type="EC" id="2.1.1.34" evidence="8"/>
<evidence type="ECO:0000256" key="10">
    <source>
        <dbReference type="ARBA" id="ARBA00093656"/>
    </source>
</evidence>
<dbReference type="InterPro" id="IPR029026">
    <property type="entry name" value="tRNA_m1G_MTases_N"/>
</dbReference>
<dbReference type="Gene3D" id="3.40.1280.10">
    <property type="match status" value="1"/>
</dbReference>
<comment type="function">
    <text evidence="7">S-adenosyl-L-methionine-dependent 2'-O-ribose methyltransferase that catalyzes the formation of 2'-O-methylguanosine at position 18 (Gm18) in a subset of tRNA. Selectively mediates Gm18 methylation of tRNAGln-TTG/CTG and tRNASer-TGA/GCT. Gm18 modification can enhance the stability of modified tRNAs.</text>
</comment>
<dbReference type="SUPFAM" id="SSF75217">
    <property type="entry name" value="alpha/beta knot"/>
    <property type="match status" value="1"/>
</dbReference>
<dbReference type="Pfam" id="PF00588">
    <property type="entry name" value="SpoU_methylase"/>
    <property type="match status" value="1"/>
</dbReference>
<comment type="caution">
    <text evidence="12">The sequence shown here is derived from an EMBL/GenBank/DDBJ whole genome shotgun (WGS) entry which is preliminary data.</text>
</comment>
<protein>
    <recommendedName>
        <fullName evidence="9">tRNA (guanosine(18)-2'-O)-methyltransferase TARBP1</fullName>
        <ecNumber evidence="8">2.1.1.34</ecNumber>
    </recommendedName>
    <alternativeName>
        <fullName evidence="10">TAR RNA-binding protein 1</fullName>
    </alternativeName>
</protein>
<evidence type="ECO:0000256" key="6">
    <source>
        <dbReference type="ARBA" id="ARBA00093266"/>
    </source>
</evidence>
<organism evidence="12 13">
    <name type="scientific">Zostera marina</name>
    <name type="common">Eelgrass</name>
    <dbReference type="NCBI Taxonomy" id="29655"/>
    <lineage>
        <taxon>Eukaryota</taxon>
        <taxon>Viridiplantae</taxon>
        <taxon>Streptophyta</taxon>
        <taxon>Embryophyta</taxon>
        <taxon>Tracheophyta</taxon>
        <taxon>Spermatophyta</taxon>
        <taxon>Magnoliopsida</taxon>
        <taxon>Liliopsida</taxon>
        <taxon>Zosteraceae</taxon>
        <taxon>Zostera</taxon>
    </lineage>
</organism>
<accession>A0A0K9P6Y2</accession>
<comment type="catalytic activity">
    <reaction evidence="6">
        <text>guanosine(18) in tRNA + S-adenosyl-L-methionine = 2'-O-methylguanosine(18) in tRNA + S-adenosyl-L-homocysteine + H(+)</text>
        <dbReference type="Rhea" id="RHEA:20077"/>
        <dbReference type="Rhea" id="RHEA-COMP:10190"/>
        <dbReference type="Rhea" id="RHEA-COMP:10192"/>
        <dbReference type="ChEBI" id="CHEBI:15378"/>
        <dbReference type="ChEBI" id="CHEBI:57856"/>
        <dbReference type="ChEBI" id="CHEBI:59789"/>
        <dbReference type="ChEBI" id="CHEBI:74269"/>
        <dbReference type="ChEBI" id="CHEBI:74445"/>
        <dbReference type="EC" id="2.1.1.34"/>
    </reaction>
    <physiologicalReaction direction="left-to-right" evidence="6">
        <dbReference type="Rhea" id="RHEA:20078"/>
    </physiologicalReaction>
</comment>
<keyword evidence="13" id="KW-1185">Reference proteome</keyword>
<keyword evidence="3" id="KW-0949">S-adenosyl-L-methionine</keyword>
<evidence type="ECO:0000256" key="8">
    <source>
        <dbReference type="ARBA" id="ARBA00093594"/>
    </source>
</evidence>
<dbReference type="GO" id="GO:0003723">
    <property type="term" value="F:RNA binding"/>
    <property type="evidence" value="ECO:0007669"/>
    <property type="project" value="UniProtKB-KW"/>
</dbReference>
<evidence type="ECO:0000256" key="5">
    <source>
        <dbReference type="ARBA" id="ARBA00022990"/>
    </source>
</evidence>
<dbReference type="EMBL" id="LFYR01001193">
    <property type="protein sequence ID" value="KMZ63955.1"/>
    <property type="molecule type" value="Genomic_DNA"/>
</dbReference>
<evidence type="ECO:0000256" key="3">
    <source>
        <dbReference type="ARBA" id="ARBA00022691"/>
    </source>
</evidence>
<gene>
    <name evidence="12" type="ORF">ZOSMA_38G00640</name>
</gene>
<sequence>MASVYVDSLIKSFALVPPAAIPAIVDCVLASSTTLSASQLFSQLLDILPCILQDGWNSDSSQPMKIVSFVAALFHLVKRITETGSDMLSLLIWKGLIPIFKMSSVDDKELLTQIEEMMREAILHRKSWKLMEETLVLFCLRSIGIYIGMTQSEEDFVFHWKRESPICYREYELDDSISVPLPVACHILVSLLDTSLQANSSWKVNGNDDIGFSLKLIWDLSCLVIHMLSQCTEHRSCAIRYLLPAIFKALTYIYNFNVQVLGSFYALSWSSFSRKIWKCCSSLFALGSLERHDAYTILSLCLNSSIDAKENRDLTDEMFDIRSEDFFWEEIRKGLVDNDAMVRKLSLHIVKLCLRNEGILHDRETSQFRTSSFVYNGIVDITSKNVFGETRQGKWAKEESKPLDVGEIDNFSDHWNGLQRWKAFILLYEMLEEYGTHLVEAAWTNQVRLLFQSGPCKNNIDPVGRYGYEIQMETVNGMLNWLTVLWERGFVHENSQVRCLIMQSFLNINWETHGSYAKQIPEKFILGPLIQGLNDVAHHKDFGLKGAYSSKTIQDASNFFLQLCGNFDKRTRIRFLYGLASVARQEPFIRAGLMALAFCLSSAARGATVSEGNKSNNTSCYERNINIIDKVYCLNHDASELLDALGIIIERCKQHFNPKYRLQVCEQIMFTAYFALDPCDVPLNVLLHFLSTIPWEFINFSSPLRRKIQGWFSRIKTNDGNDSEVMRNIYNFPIKFVKHQHVLHNPVSFDDEDLNAWVFETQRWVRIFFLTLTDTDQLEHLLMFLKDCGTDICKSSTDLDWLPVKFLIIITGLIEELQYIGKNSSYFYRVKSIDQNEVESNGMLGQLSQEEVSSVYEKFQSIFLSFVDELLKFVKSASATFWYFPIVKDTTLPSSIGRLGGPCQRRLPSFTTTSVLQAIISLKSIVSIFCWFTLIEEKSMHSSIFTFLWNFSSKVICSPSYDTETGSEICLAAFEALVPVFRAFSFDFSLVFDFIRTHNKLLYPNMEDGSLLDPLLFNFLRSINGLLINGILTRSRRAILMNWKWLCIDSLVSIPYNMTAHGGHDLKSLALFSDSCLKTTFFDIVESLENASESSVLPMLRSVRLILGLFDSQLNSQTVYQLVHSSWILHVSCNKRRVAPIAALLSSILHPSLFCDPSMHQIDSGMKGPLKWFIEQLINEGTKSPRTIRLAACHLTGLWSLYPGTIKYYIKELKLLSLHGSVAFDEDFEAELSENFEAKTEVLMLAQNPYSEFAEAFINTEMYARVSVAILFHKLSKLNYEVQEGELTADMIAACHSGRMFLLELLDSVVNDTDLAKELYKKYSAVHRRKVRAWQMLCVLSHYVDDNILEKVTSMLHICLYRGNMPSVRQYIEIFCIQTYLKFPTLIQKQLVPILRDYNMRPQALSSYVFISANLILHASEVSMQLSHLNDLLPPIIPLLTSHHHSLRGFAQVLVYTVLSKLVPIIDSSDLSILPLEKKCFLDLKSYLAENIECVRLRASMDFFFDFDPNVITTPAGIFNARNEAYDFECVAMSLMEQVNVFLNDVREDLRYSMANDSITLKNESFKANGNCRKMDVFQNGILENGVTEVQNYSSTDFQKKITFNKHERQPLNVDTNCYSGIAEFPRSLIEMEKEDLLLGNLAHSRCIEMKKLKESRQQFILVASLLDRIPNLAGLARTCEIFQASALVVADASVVKDKQFQLISVTAEKWVPIMEVPVGSLEVFLGKKKHEGFSIIGLEQTANSTPLDRYSFPTKTVLVLGREKEGIPVDIIHALDACVEIPQFGIIRSLNVHVSGAIAFWEYTRQQRGKSI</sequence>
<evidence type="ECO:0000256" key="2">
    <source>
        <dbReference type="ARBA" id="ARBA00022679"/>
    </source>
</evidence>
<dbReference type="GO" id="GO:0141100">
    <property type="term" value="F:tRNA (guanine(18)-2'-O)-methyltransferase activity"/>
    <property type="evidence" value="ECO:0007669"/>
    <property type="project" value="UniProtKB-EC"/>
</dbReference>
<dbReference type="Proteomes" id="UP000036987">
    <property type="component" value="Unassembled WGS sequence"/>
</dbReference>
<keyword evidence="5" id="KW-0007">Acetylation</keyword>
<evidence type="ECO:0000313" key="12">
    <source>
        <dbReference type="EMBL" id="KMZ63955.1"/>
    </source>
</evidence>
<evidence type="ECO:0000259" key="11">
    <source>
        <dbReference type="Pfam" id="PF00588"/>
    </source>
</evidence>
<reference evidence="13" key="1">
    <citation type="journal article" date="2016" name="Nature">
        <title>The genome of the seagrass Zostera marina reveals angiosperm adaptation to the sea.</title>
        <authorList>
            <person name="Olsen J.L."/>
            <person name="Rouze P."/>
            <person name="Verhelst B."/>
            <person name="Lin Y.-C."/>
            <person name="Bayer T."/>
            <person name="Collen J."/>
            <person name="Dattolo E."/>
            <person name="De Paoli E."/>
            <person name="Dittami S."/>
            <person name="Maumus F."/>
            <person name="Michel G."/>
            <person name="Kersting A."/>
            <person name="Lauritano C."/>
            <person name="Lohaus R."/>
            <person name="Toepel M."/>
            <person name="Tonon T."/>
            <person name="Vanneste K."/>
            <person name="Amirebrahimi M."/>
            <person name="Brakel J."/>
            <person name="Bostroem C."/>
            <person name="Chovatia M."/>
            <person name="Grimwood J."/>
            <person name="Jenkins J.W."/>
            <person name="Jueterbock A."/>
            <person name="Mraz A."/>
            <person name="Stam W.T."/>
            <person name="Tice H."/>
            <person name="Bornberg-Bauer E."/>
            <person name="Green P.J."/>
            <person name="Pearson G.A."/>
            <person name="Procaccini G."/>
            <person name="Duarte C.M."/>
            <person name="Schmutz J."/>
            <person name="Reusch T.B.H."/>
            <person name="Van de Peer Y."/>
        </authorList>
    </citation>
    <scope>NUCLEOTIDE SEQUENCE [LARGE SCALE GENOMIC DNA]</scope>
    <source>
        <strain evidence="13">cv. Finnish</strain>
    </source>
</reference>
<dbReference type="FunFam" id="3.40.1280.10:FF:000010">
    <property type="entry name" value="probable methyltransferase TARBP1"/>
    <property type="match status" value="1"/>
</dbReference>
<dbReference type="OMA" id="GQEMAKC"/>
<dbReference type="PANTHER" id="PTHR12029:SF11">
    <property type="entry name" value="METHYLTRANSFERASE TARBP1-RELATED"/>
    <property type="match status" value="1"/>
</dbReference>
<dbReference type="CDD" id="cd18091">
    <property type="entry name" value="SpoU-like_TRM3-like"/>
    <property type="match status" value="1"/>
</dbReference>
<dbReference type="GO" id="GO:0030488">
    <property type="term" value="P:tRNA methylation"/>
    <property type="evidence" value="ECO:0000318"/>
    <property type="project" value="GO_Central"/>
</dbReference>
<dbReference type="InterPro" id="IPR029028">
    <property type="entry name" value="Alpha/beta_knot_MTases"/>
</dbReference>
<dbReference type="InterPro" id="IPR044748">
    <property type="entry name" value="Trm3/TARBP1_C"/>
</dbReference>
<evidence type="ECO:0000256" key="9">
    <source>
        <dbReference type="ARBA" id="ARBA00093636"/>
    </source>
</evidence>
<dbReference type="OrthoDB" id="241340at2759"/>
<evidence type="ECO:0000256" key="4">
    <source>
        <dbReference type="ARBA" id="ARBA00022884"/>
    </source>
</evidence>
<keyword evidence="1 12" id="KW-0489">Methyltransferase</keyword>
<dbReference type="InterPro" id="IPR001537">
    <property type="entry name" value="SpoU_MeTrfase"/>
</dbReference>
<dbReference type="GO" id="GO:0016423">
    <property type="term" value="F:tRNA (guanine) methyltransferase activity"/>
    <property type="evidence" value="ECO:0000318"/>
    <property type="project" value="GO_Central"/>
</dbReference>
<proteinExistence type="predicted"/>
<dbReference type="InterPro" id="IPR045330">
    <property type="entry name" value="TRM3/TARBP1"/>
</dbReference>
<name>A0A0K9P6Y2_ZOSMR</name>
<evidence type="ECO:0000313" key="13">
    <source>
        <dbReference type="Proteomes" id="UP000036987"/>
    </source>
</evidence>